<evidence type="ECO:0000256" key="1">
    <source>
        <dbReference type="ARBA" id="ARBA00022723"/>
    </source>
</evidence>
<evidence type="ECO:0000256" key="4">
    <source>
        <dbReference type="ARBA" id="ARBA00022833"/>
    </source>
</evidence>
<dbReference type="GO" id="GO:0008270">
    <property type="term" value="F:zinc ion binding"/>
    <property type="evidence" value="ECO:0007669"/>
    <property type="project" value="UniProtKB-KW"/>
</dbReference>
<accession>A0A251N8I2</accession>
<sequence length="260" mass="29927">MEAQHSSSSHPSKLDHFSHSHELMFKEEQKEKNYDDEVVFCNACEEPVFGPRYSCNTCVDPNSTFNLHKSCAEELSREIIEHPIHSHKLTFECKTELSAELFTCNACHQPCRLAYTCFQCHIAFDLKCASNWRHILDNEGYHVHQFSVLRKGIPFDCEVCGKSQDSLPYLSTICHLLVGKECTQSLPHTIKITLHEHPLRLIWFLEEGYPNDQICKICYTSTNKSRAVYQCKDCDYVATLYASGSKATRLTTELQFGRDF</sequence>
<keyword evidence="1" id="KW-0479">Metal-binding</keyword>
<dbReference type="eggNOG" id="ENOG502RANS">
    <property type="taxonomic scope" value="Eukaryota"/>
</dbReference>
<protein>
    <recommendedName>
        <fullName evidence="5">DC1 domain-containing protein</fullName>
    </recommendedName>
</protein>
<evidence type="ECO:0000256" key="2">
    <source>
        <dbReference type="ARBA" id="ARBA00022737"/>
    </source>
</evidence>
<organism evidence="6 7">
    <name type="scientific">Prunus persica</name>
    <name type="common">Peach</name>
    <name type="synonym">Amygdalus persica</name>
    <dbReference type="NCBI Taxonomy" id="3760"/>
    <lineage>
        <taxon>Eukaryota</taxon>
        <taxon>Viridiplantae</taxon>
        <taxon>Streptophyta</taxon>
        <taxon>Embryophyta</taxon>
        <taxon>Tracheophyta</taxon>
        <taxon>Spermatophyta</taxon>
        <taxon>Magnoliopsida</taxon>
        <taxon>eudicotyledons</taxon>
        <taxon>Gunneridae</taxon>
        <taxon>Pentapetalae</taxon>
        <taxon>rosids</taxon>
        <taxon>fabids</taxon>
        <taxon>Rosales</taxon>
        <taxon>Rosaceae</taxon>
        <taxon>Amygdaloideae</taxon>
        <taxon>Amygdaleae</taxon>
        <taxon>Prunus</taxon>
    </lineage>
</organism>
<dbReference type="InterPro" id="IPR053192">
    <property type="entry name" value="Vacuole_Formation_Reg"/>
</dbReference>
<feature type="domain" description="DC1" evidence="5">
    <location>
        <begin position="194"/>
        <end position="237"/>
    </location>
</feature>
<dbReference type="PANTHER" id="PTHR32410:SF216">
    <property type="entry name" value="PHORBOL-ESTER_DAG-TYPE DOMAIN-CONTAINING PROTEIN"/>
    <property type="match status" value="1"/>
</dbReference>
<evidence type="ECO:0000313" key="7">
    <source>
        <dbReference type="Proteomes" id="UP000006882"/>
    </source>
</evidence>
<dbReference type="InterPro" id="IPR046349">
    <property type="entry name" value="C1-like_sf"/>
</dbReference>
<dbReference type="Gene3D" id="3.30.60.90">
    <property type="match status" value="1"/>
</dbReference>
<dbReference type="InterPro" id="IPR004146">
    <property type="entry name" value="DC1"/>
</dbReference>
<dbReference type="EMBL" id="CM007657">
    <property type="protein sequence ID" value="ONH95637.1"/>
    <property type="molecule type" value="Genomic_DNA"/>
</dbReference>
<dbReference type="Proteomes" id="UP000006882">
    <property type="component" value="Chromosome G7"/>
</dbReference>
<proteinExistence type="predicted"/>
<dbReference type="InterPro" id="IPR043145">
    <property type="entry name" value="Znf_ZZ_sf"/>
</dbReference>
<dbReference type="Pfam" id="PF03107">
    <property type="entry name" value="C1_2"/>
    <property type="match status" value="2"/>
</dbReference>
<name>A0A251N8I2_PRUPE</name>
<keyword evidence="3" id="KW-0863">Zinc-finger</keyword>
<evidence type="ECO:0000313" key="6">
    <source>
        <dbReference type="EMBL" id="ONH95637.1"/>
    </source>
</evidence>
<evidence type="ECO:0000256" key="3">
    <source>
        <dbReference type="ARBA" id="ARBA00022771"/>
    </source>
</evidence>
<dbReference type="AlphaFoldDB" id="A0A251N8I2"/>
<dbReference type="SUPFAM" id="SSF57889">
    <property type="entry name" value="Cysteine-rich domain"/>
    <property type="match status" value="2"/>
</dbReference>
<keyword evidence="4" id="KW-0862">Zinc</keyword>
<reference evidence="6 7" key="1">
    <citation type="journal article" date="2013" name="Nat. Genet.">
        <title>The high-quality draft genome of peach (Prunus persica) identifies unique patterns of genetic diversity, domestication and genome evolution.</title>
        <authorList>
            <consortium name="International Peach Genome Initiative"/>
            <person name="Verde I."/>
            <person name="Abbott A.G."/>
            <person name="Scalabrin S."/>
            <person name="Jung S."/>
            <person name="Shu S."/>
            <person name="Marroni F."/>
            <person name="Zhebentyayeva T."/>
            <person name="Dettori M.T."/>
            <person name="Grimwood J."/>
            <person name="Cattonaro F."/>
            <person name="Zuccolo A."/>
            <person name="Rossini L."/>
            <person name="Jenkins J."/>
            <person name="Vendramin E."/>
            <person name="Meisel L.A."/>
            <person name="Decroocq V."/>
            <person name="Sosinski B."/>
            <person name="Prochnik S."/>
            <person name="Mitros T."/>
            <person name="Policriti A."/>
            <person name="Cipriani G."/>
            <person name="Dondini L."/>
            <person name="Ficklin S."/>
            <person name="Goodstein D.M."/>
            <person name="Xuan P."/>
            <person name="Del Fabbro C."/>
            <person name="Aramini V."/>
            <person name="Copetti D."/>
            <person name="Gonzalez S."/>
            <person name="Horner D.S."/>
            <person name="Falchi R."/>
            <person name="Lucas S."/>
            <person name="Mica E."/>
            <person name="Maldonado J."/>
            <person name="Lazzari B."/>
            <person name="Bielenberg D."/>
            <person name="Pirona R."/>
            <person name="Miculan M."/>
            <person name="Barakat A."/>
            <person name="Testolin R."/>
            <person name="Stella A."/>
            <person name="Tartarini S."/>
            <person name="Tonutti P."/>
            <person name="Arus P."/>
            <person name="Orellana A."/>
            <person name="Wells C."/>
            <person name="Main D."/>
            <person name="Vizzotto G."/>
            <person name="Silva H."/>
            <person name="Salamini F."/>
            <person name="Schmutz J."/>
            <person name="Morgante M."/>
            <person name="Rokhsar D.S."/>
        </authorList>
    </citation>
    <scope>NUCLEOTIDE SEQUENCE [LARGE SCALE GENOMIC DNA]</scope>
    <source>
        <strain evidence="7">cv. Nemared</strain>
    </source>
</reference>
<feature type="domain" description="DC1" evidence="5">
    <location>
        <begin position="17"/>
        <end position="72"/>
    </location>
</feature>
<keyword evidence="2" id="KW-0677">Repeat</keyword>
<dbReference type="Gramene" id="ONH95637">
    <property type="protein sequence ID" value="ONH95637"/>
    <property type="gene ID" value="PRUPE_7G081900"/>
</dbReference>
<gene>
    <name evidence="6" type="ORF">PRUPE_7G081900</name>
</gene>
<evidence type="ECO:0000259" key="5">
    <source>
        <dbReference type="Pfam" id="PF03107"/>
    </source>
</evidence>
<dbReference type="PANTHER" id="PTHR32410">
    <property type="entry name" value="CYSTEINE/HISTIDINE-RICH C1 DOMAIN FAMILY PROTEIN"/>
    <property type="match status" value="1"/>
</dbReference>
<keyword evidence="7" id="KW-1185">Reference proteome</keyword>